<proteinExistence type="predicted"/>
<dbReference type="Gene3D" id="2.170.270.10">
    <property type="entry name" value="SET domain"/>
    <property type="match status" value="1"/>
</dbReference>
<evidence type="ECO:0008006" key="3">
    <source>
        <dbReference type="Google" id="ProtNLM"/>
    </source>
</evidence>
<dbReference type="Proteomes" id="UP001566132">
    <property type="component" value="Unassembled WGS sequence"/>
</dbReference>
<dbReference type="InterPro" id="IPR046341">
    <property type="entry name" value="SET_dom_sf"/>
</dbReference>
<dbReference type="Gene3D" id="1.10.220.160">
    <property type="match status" value="1"/>
</dbReference>
<dbReference type="PANTHER" id="PTHR46455:SF4">
    <property type="entry name" value="GH11294P"/>
    <property type="match status" value="1"/>
</dbReference>
<name>A0ABD1EN52_HYPHA</name>
<dbReference type="GO" id="GO:0008170">
    <property type="term" value="F:N-methyltransferase activity"/>
    <property type="evidence" value="ECO:0007669"/>
    <property type="project" value="UniProtKB-ARBA"/>
</dbReference>
<evidence type="ECO:0000313" key="1">
    <source>
        <dbReference type="EMBL" id="KAL1497930.1"/>
    </source>
</evidence>
<dbReference type="GO" id="GO:0008276">
    <property type="term" value="F:protein methyltransferase activity"/>
    <property type="evidence" value="ECO:0007669"/>
    <property type="project" value="UniProtKB-ARBA"/>
</dbReference>
<organism evidence="1 2">
    <name type="scientific">Hypothenemus hampei</name>
    <name type="common">Coffee berry borer</name>
    <dbReference type="NCBI Taxonomy" id="57062"/>
    <lineage>
        <taxon>Eukaryota</taxon>
        <taxon>Metazoa</taxon>
        <taxon>Ecdysozoa</taxon>
        <taxon>Arthropoda</taxon>
        <taxon>Hexapoda</taxon>
        <taxon>Insecta</taxon>
        <taxon>Pterygota</taxon>
        <taxon>Neoptera</taxon>
        <taxon>Endopterygota</taxon>
        <taxon>Coleoptera</taxon>
        <taxon>Polyphaga</taxon>
        <taxon>Cucujiformia</taxon>
        <taxon>Curculionidae</taxon>
        <taxon>Scolytinae</taxon>
        <taxon>Hypothenemus</taxon>
    </lineage>
</organism>
<dbReference type="SUPFAM" id="SSF82199">
    <property type="entry name" value="SET domain"/>
    <property type="match status" value="1"/>
</dbReference>
<accession>A0ABD1EN52</accession>
<dbReference type="CDD" id="cd20071">
    <property type="entry name" value="SET_SMYD"/>
    <property type="match status" value="1"/>
</dbReference>
<dbReference type="PANTHER" id="PTHR46455">
    <property type="entry name" value="SET AND MYND DOMAIN CONTAINING, ARTHROPOD-SPECIFIC, MEMBER 4, ISOFORM A"/>
    <property type="match status" value="1"/>
</dbReference>
<dbReference type="AlphaFoldDB" id="A0ABD1EN52"/>
<dbReference type="InterPro" id="IPR053010">
    <property type="entry name" value="SET_SmydA-8"/>
</dbReference>
<keyword evidence="2" id="KW-1185">Reference proteome</keyword>
<comment type="caution">
    <text evidence="1">The sequence shown here is derived from an EMBL/GenBank/DDBJ whole genome shotgun (WGS) entry which is preliminary data.</text>
</comment>
<reference evidence="1 2" key="1">
    <citation type="submission" date="2024-05" db="EMBL/GenBank/DDBJ databases">
        <title>Genetic variation in Jamaican populations of the coffee berry borer (Hypothenemus hampei).</title>
        <authorList>
            <person name="Errbii M."/>
            <person name="Myrie A."/>
        </authorList>
    </citation>
    <scope>NUCLEOTIDE SEQUENCE [LARGE SCALE GENOMIC DNA]</scope>
    <source>
        <strain evidence="1">JA-Hopewell-2020-01-JO</strain>
        <tissue evidence="1">Whole body</tissue>
    </source>
</reference>
<gene>
    <name evidence="1" type="ORF">ABEB36_008810</name>
</gene>
<dbReference type="EMBL" id="JBDJPC010000006">
    <property type="protein sequence ID" value="KAL1497930.1"/>
    <property type="molecule type" value="Genomic_DNA"/>
</dbReference>
<dbReference type="Gene3D" id="6.10.140.2220">
    <property type="match status" value="1"/>
</dbReference>
<evidence type="ECO:0000313" key="2">
    <source>
        <dbReference type="Proteomes" id="UP001566132"/>
    </source>
</evidence>
<dbReference type="GO" id="GO:0008757">
    <property type="term" value="F:S-adenosylmethionine-dependent methyltransferase activity"/>
    <property type="evidence" value="ECO:0007669"/>
    <property type="project" value="UniProtKB-ARBA"/>
</dbReference>
<sequence length="471" mass="53934">MGRYLSATKDINKNAIILKENPIIFGPFQETQPVCLGCNQEITFKNFRKCSKCGWPVCSKKCEENPCHIPECFYTRQNDIQISIKHLNYVNPYYQCITPLRCLYQKTHNPLAWQKLMVLESRYEGFKSGNQLDQTIDLIHNYFKLKTTFSKEEITKICNIIAINSHEIPISEPPFIAIYEKTSFFEHNCVANCCKSFTNSGSILITSGTAIKNGDHLSICYTDALWNTTNRRKFLFETKSFWCFCQRCSDPTEFGTFLSGFKCQSGNCEGCLLPRSFLQMENPDPLWYCNKCDYTVSNILVNTLIEKISGDIHKLDKKSVIDCKKLFHKLKGVLTTHNFLLVEIKLMLSQLIGISYSDDSLLAGVTDEDLDLKLVLCKDLMKLTDTLITGERRLRGLILFELHCGLAEKARRIFNCDGITGEALSIFKESIKHVTECIEMLKYEPDILPEGKTCSQARKNLIEMKCLIENS</sequence>
<protein>
    <recommendedName>
        <fullName evidence="3">SET domain-containing protein</fullName>
    </recommendedName>
</protein>